<dbReference type="AlphaFoldDB" id="A0A9P7K4H4"/>
<gene>
    <name evidence="1" type="ORF">H0H81_007576</name>
</gene>
<keyword evidence="2" id="KW-1185">Reference proteome</keyword>
<organism evidence="1 2">
    <name type="scientific">Sphagnurus paluster</name>
    <dbReference type="NCBI Taxonomy" id="117069"/>
    <lineage>
        <taxon>Eukaryota</taxon>
        <taxon>Fungi</taxon>
        <taxon>Dikarya</taxon>
        <taxon>Basidiomycota</taxon>
        <taxon>Agaricomycotina</taxon>
        <taxon>Agaricomycetes</taxon>
        <taxon>Agaricomycetidae</taxon>
        <taxon>Agaricales</taxon>
        <taxon>Tricholomatineae</taxon>
        <taxon>Lyophyllaceae</taxon>
        <taxon>Sphagnurus</taxon>
    </lineage>
</organism>
<proteinExistence type="predicted"/>
<evidence type="ECO:0000313" key="2">
    <source>
        <dbReference type="Proteomes" id="UP000717328"/>
    </source>
</evidence>
<evidence type="ECO:0000313" key="1">
    <source>
        <dbReference type="EMBL" id="KAG5636568.1"/>
    </source>
</evidence>
<name>A0A9P7K4H4_9AGAR</name>
<reference evidence="1" key="1">
    <citation type="submission" date="2021-02" db="EMBL/GenBank/DDBJ databases">
        <authorList>
            <person name="Nieuwenhuis M."/>
            <person name="Van De Peppel L.J.J."/>
        </authorList>
    </citation>
    <scope>NUCLEOTIDE SEQUENCE</scope>
    <source>
        <strain evidence="1">D49</strain>
    </source>
</reference>
<comment type="caution">
    <text evidence="1">The sequence shown here is derived from an EMBL/GenBank/DDBJ whole genome shotgun (WGS) entry which is preliminary data.</text>
</comment>
<protein>
    <recommendedName>
        <fullName evidence="3">F-box domain-containing protein</fullName>
    </recommendedName>
</protein>
<dbReference type="EMBL" id="JABCKI010005916">
    <property type="protein sequence ID" value="KAG5636568.1"/>
    <property type="molecule type" value="Genomic_DNA"/>
</dbReference>
<evidence type="ECO:0008006" key="3">
    <source>
        <dbReference type="Google" id="ProtNLM"/>
    </source>
</evidence>
<sequence length="504" mass="57557">MLTQPGSPEKRLATAVDLPPELLLKIFQEFFDASRSQKKYPLQLRLIDFLREVGDADAAELKELECLARIEREDRLRETDWSSEDIRSPTLFPAALARVCRTWQKALSICDVFWTRVVIYIDDPDYLEYTRYLEYSGELHITVAVMVRNEDAFLNSPEEEQHRTRKLIDAIAPHIPRCMTLSFEVTYTSSLPRIGTDFTLVAPQLQSLMLNASIPNGLPGFMDGTELVDYIFPALKHLEIDGYNFIELRTKGRRWLSQFSETTKSGKYHSLAVTHYRPIKDQNGQASDDFHIDLVAPLFELFGELTLDDVRFQSFGGLIPGEFRGSPESLKLRNLSSEFTAAMVHSYSAAFLTLYRCPLSEIVSISLCTLRLVEIDYPNFSDDLARLLFEWEGGSTLTIETCPGLDDTVLEVLGKTRKFLQATTLVSPMLSELDIVNCRGFNFSTLKRVVESRRLYITLKDIEQYFESDCFDISVVNGPVMDEEDRRWLKDYGQLGTIAHTPPT</sequence>
<dbReference type="OrthoDB" id="3001771at2759"/>
<dbReference type="Proteomes" id="UP000717328">
    <property type="component" value="Unassembled WGS sequence"/>
</dbReference>
<reference evidence="1" key="2">
    <citation type="submission" date="2021-10" db="EMBL/GenBank/DDBJ databases">
        <title>Phylogenomics reveals ancestral predisposition of the termite-cultivated fungus Termitomyces towards a domesticated lifestyle.</title>
        <authorList>
            <person name="Auxier B."/>
            <person name="Grum-Grzhimaylo A."/>
            <person name="Cardenas M.E."/>
            <person name="Lodge J.D."/>
            <person name="Laessoe T."/>
            <person name="Pedersen O."/>
            <person name="Smith M.E."/>
            <person name="Kuyper T.W."/>
            <person name="Franco-Molano E.A."/>
            <person name="Baroni T.J."/>
            <person name="Aanen D.K."/>
        </authorList>
    </citation>
    <scope>NUCLEOTIDE SEQUENCE</scope>
    <source>
        <strain evidence="1">D49</strain>
    </source>
</reference>
<accession>A0A9P7K4H4</accession>